<dbReference type="Proteomes" id="UP000244904">
    <property type="component" value="Unassembled WGS sequence"/>
</dbReference>
<name>A0A2R8AN48_9RHOB</name>
<keyword evidence="3" id="KW-1133">Transmembrane helix</keyword>
<proteinExistence type="inferred from homology"/>
<dbReference type="InterPro" id="IPR016989">
    <property type="entry name" value="Atp1_alphaprobac"/>
</dbReference>
<dbReference type="GO" id="GO:1902600">
    <property type="term" value="P:proton transmembrane transport"/>
    <property type="evidence" value="ECO:0007669"/>
    <property type="project" value="UniProtKB-KW"/>
</dbReference>
<feature type="region of interest" description="Disordered" evidence="2">
    <location>
        <begin position="98"/>
        <end position="118"/>
    </location>
</feature>
<evidence type="ECO:0000256" key="3">
    <source>
        <dbReference type="SAM" id="Phobius"/>
    </source>
</evidence>
<keyword evidence="1 3" id="KW-0472">Membrane</keyword>
<dbReference type="EMBL" id="OMOJ01000001">
    <property type="protein sequence ID" value="SPF77472.1"/>
    <property type="molecule type" value="Genomic_DNA"/>
</dbReference>
<keyword evidence="5" id="KW-1185">Reference proteome</keyword>
<feature type="transmembrane region" description="Helical" evidence="3">
    <location>
        <begin position="72"/>
        <end position="93"/>
    </location>
</feature>
<evidence type="ECO:0000256" key="1">
    <source>
        <dbReference type="PIRNR" id="PIRNR032126"/>
    </source>
</evidence>
<dbReference type="Pfam" id="PF09527">
    <property type="entry name" value="ATPase_gene1"/>
    <property type="match status" value="1"/>
</dbReference>
<evidence type="ECO:0000313" key="4">
    <source>
        <dbReference type="EMBL" id="SPF77472.1"/>
    </source>
</evidence>
<dbReference type="PIRSF" id="PIRSF032126">
    <property type="entry name" value="F0F1_ATP_synthase_subunit_I"/>
    <property type="match status" value="1"/>
</dbReference>
<keyword evidence="1" id="KW-0406">Ion transport</keyword>
<keyword evidence="3" id="KW-0812">Transmembrane</keyword>
<reference evidence="5" key="1">
    <citation type="submission" date="2018-03" db="EMBL/GenBank/DDBJ databases">
        <authorList>
            <person name="Rodrigo-Torres L."/>
            <person name="Arahal R. D."/>
            <person name="Lucena T."/>
        </authorList>
    </citation>
    <scope>NUCLEOTIDE SEQUENCE [LARGE SCALE GENOMIC DNA]</scope>
    <source>
        <strain evidence="5">CECT 8871</strain>
    </source>
</reference>
<protein>
    <recommendedName>
        <fullName evidence="1">ATP synthase protein I</fullName>
    </recommendedName>
</protein>
<dbReference type="AlphaFoldDB" id="A0A2R8AN48"/>
<keyword evidence="1" id="KW-0375">Hydrogen ion transport</keyword>
<comment type="function">
    <text evidence="1">A possible function for this protein is to guide the assembly of the membrane sector of the ATPase enzyme complex.</text>
</comment>
<evidence type="ECO:0000313" key="5">
    <source>
        <dbReference type="Proteomes" id="UP000244904"/>
    </source>
</evidence>
<dbReference type="InterPro" id="IPR032820">
    <property type="entry name" value="ATPase_put"/>
</dbReference>
<comment type="similarity">
    <text evidence="1">Belongs to the bacterial AtpI family.</text>
</comment>
<organism evidence="4 5">
    <name type="scientific">Pseudoprimorskyibacter insulae</name>
    <dbReference type="NCBI Taxonomy" id="1695997"/>
    <lineage>
        <taxon>Bacteria</taxon>
        <taxon>Pseudomonadati</taxon>
        <taxon>Pseudomonadota</taxon>
        <taxon>Alphaproteobacteria</taxon>
        <taxon>Rhodobacterales</taxon>
        <taxon>Paracoccaceae</taxon>
        <taxon>Pseudoprimorskyibacter</taxon>
    </lineage>
</organism>
<gene>
    <name evidence="4" type="primary">atpI</name>
    <name evidence="4" type="ORF">PRI8871_00055</name>
</gene>
<sequence>MGPIGVTEPDKAKQLADLEARIKAAKGGGESRAHQEEHYSMAQHGWRMVTELVAGLGIGFGIGYGLDSLFGTLPIFLVLFTLLGFVAGVKTMMRSAAELQKGQSAQEAGEDERTNDGN</sequence>
<evidence type="ECO:0000256" key="2">
    <source>
        <dbReference type="SAM" id="MobiDB-lite"/>
    </source>
</evidence>
<accession>A0A2R8AN48</accession>
<keyword evidence="1" id="KW-0813">Transport</keyword>
<dbReference type="GO" id="GO:0045259">
    <property type="term" value="C:proton-transporting ATP synthase complex"/>
    <property type="evidence" value="ECO:0007669"/>
    <property type="project" value="UniProtKB-UniRule"/>
</dbReference>